<dbReference type="STRING" id="1149755.A0A2J6R0M5"/>
<keyword evidence="3" id="KW-1185">Reference proteome</keyword>
<proteinExistence type="predicted"/>
<feature type="domain" description="Heterokaryon incompatibility" evidence="1">
    <location>
        <begin position="47"/>
        <end position="192"/>
    </location>
</feature>
<protein>
    <submittedName>
        <fullName evidence="2">HET-domain-containing protein</fullName>
    </submittedName>
</protein>
<dbReference type="EMBL" id="KZ613960">
    <property type="protein sequence ID" value="PMD32074.1"/>
    <property type="molecule type" value="Genomic_DNA"/>
</dbReference>
<reference evidence="2 3" key="1">
    <citation type="submission" date="2016-04" db="EMBL/GenBank/DDBJ databases">
        <title>A degradative enzymes factory behind the ericoid mycorrhizal symbiosis.</title>
        <authorList>
            <consortium name="DOE Joint Genome Institute"/>
            <person name="Martino E."/>
            <person name="Morin E."/>
            <person name="Grelet G."/>
            <person name="Kuo A."/>
            <person name="Kohler A."/>
            <person name="Daghino S."/>
            <person name="Barry K."/>
            <person name="Choi C."/>
            <person name="Cichocki N."/>
            <person name="Clum A."/>
            <person name="Copeland A."/>
            <person name="Hainaut M."/>
            <person name="Haridas S."/>
            <person name="Labutti K."/>
            <person name="Lindquist E."/>
            <person name="Lipzen A."/>
            <person name="Khouja H.-R."/>
            <person name="Murat C."/>
            <person name="Ohm R."/>
            <person name="Olson A."/>
            <person name="Spatafora J."/>
            <person name="Veneault-Fourrey C."/>
            <person name="Henrissat B."/>
            <person name="Grigoriev I."/>
            <person name="Martin F."/>
            <person name="Perotto S."/>
        </authorList>
    </citation>
    <scope>NUCLEOTIDE SEQUENCE [LARGE SCALE GENOMIC DNA]</scope>
    <source>
        <strain evidence="2 3">F</strain>
    </source>
</reference>
<evidence type="ECO:0000259" key="1">
    <source>
        <dbReference type="Pfam" id="PF06985"/>
    </source>
</evidence>
<dbReference type="PANTHER" id="PTHR24148:SF64">
    <property type="entry name" value="HETEROKARYON INCOMPATIBILITY DOMAIN-CONTAINING PROTEIN"/>
    <property type="match status" value="1"/>
</dbReference>
<gene>
    <name evidence="2" type="ORF">L207DRAFT_518937</name>
</gene>
<dbReference type="AlphaFoldDB" id="A0A2J6R0M5"/>
<dbReference type="InterPro" id="IPR052895">
    <property type="entry name" value="HetReg/Transcr_Mod"/>
</dbReference>
<dbReference type="Pfam" id="PF26639">
    <property type="entry name" value="Het-6_barrel"/>
    <property type="match status" value="1"/>
</dbReference>
<dbReference type="Proteomes" id="UP000235786">
    <property type="component" value="Unassembled WGS sequence"/>
</dbReference>
<dbReference type="PANTHER" id="PTHR24148">
    <property type="entry name" value="ANKYRIN REPEAT DOMAIN-CONTAINING PROTEIN 39 HOMOLOG-RELATED"/>
    <property type="match status" value="1"/>
</dbReference>
<name>A0A2J6R0M5_HYAVF</name>
<sequence>MSGPYHYELLNPAKQDTIRLLKLWADSDNEILVCELEQHSLSDAPAFQALSYVWGPPEPEGLAGIYVDNDSSFENCTLPIRSSLQAALYRLRLEDNDRYLWIDAICINQYDHAEKSLQVPMMGKIYHSARSVIIWLGEEAEDSDLALSFIPRVTNLAQFDYIIKDQSSKREWYALSRLMNRPWFSRRWVVQELAFAKEAKLLCGSGELEWSLFADAATLFGQRQQEIVKLFWMSPEYAHDAEIFGEVQALGALRLINALNGLFRRSDDGQILEGLVSLETLVTSLNGFQTEDPRDSIYAVMQLAETPESVLALDLFEYPGLGVDAYIGGINVDYDSPFFQVAQRFVASCIRGSNSLDIICRPWAPFPNYYYSNFETPILSSWACTMEDAVFEIRGDGHYTRKRGDSFVGTPGRPIYQASRGFPFIPFDSQNSEPGANQFLEIARFSKGSRTNTRERALQMMVKGVVIGKIQSLGERAMEGTIPAGWFAMANWQQRSKPVPEAFYRTLVADRAADGSNPPTWYKRAFEHALVGSGTGDVRLQRMITQSKSSVTTELLQRIQSVIWNRRYAITNQGTAGLVPAKAQVGDFIMVLHGASVPMALRKLEFNLKSYWLVGECYIHGAMDGLKTSEWEEQSFTSSGSSTVVKKSRLVSLR</sequence>
<dbReference type="Pfam" id="PF06985">
    <property type="entry name" value="HET"/>
    <property type="match status" value="1"/>
</dbReference>
<dbReference type="InterPro" id="IPR010730">
    <property type="entry name" value="HET"/>
</dbReference>
<organism evidence="2 3">
    <name type="scientific">Hyaloscypha variabilis (strain UAMH 11265 / GT02V1 / F)</name>
    <name type="common">Meliniomyces variabilis</name>
    <dbReference type="NCBI Taxonomy" id="1149755"/>
    <lineage>
        <taxon>Eukaryota</taxon>
        <taxon>Fungi</taxon>
        <taxon>Dikarya</taxon>
        <taxon>Ascomycota</taxon>
        <taxon>Pezizomycotina</taxon>
        <taxon>Leotiomycetes</taxon>
        <taxon>Helotiales</taxon>
        <taxon>Hyaloscyphaceae</taxon>
        <taxon>Hyaloscypha</taxon>
        <taxon>Hyaloscypha variabilis</taxon>
    </lineage>
</organism>
<accession>A0A2J6R0M5</accession>
<evidence type="ECO:0000313" key="2">
    <source>
        <dbReference type="EMBL" id="PMD32074.1"/>
    </source>
</evidence>
<evidence type="ECO:0000313" key="3">
    <source>
        <dbReference type="Proteomes" id="UP000235786"/>
    </source>
</evidence>
<dbReference type="OrthoDB" id="2157530at2759"/>